<protein>
    <submittedName>
        <fullName evidence="3">FBXO33</fullName>
    </submittedName>
</protein>
<feature type="region of interest" description="Disordered" evidence="1">
    <location>
        <begin position="154"/>
        <end position="213"/>
    </location>
</feature>
<evidence type="ECO:0000313" key="4">
    <source>
        <dbReference type="Proteomes" id="UP000597762"/>
    </source>
</evidence>
<evidence type="ECO:0000313" key="3">
    <source>
        <dbReference type="EMBL" id="CAE1309767.1"/>
    </source>
</evidence>
<dbReference type="SMART" id="SM00256">
    <property type="entry name" value="FBOX"/>
    <property type="match status" value="1"/>
</dbReference>
<dbReference type="InterPro" id="IPR032675">
    <property type="entry name" value="LRR_dom_sf"/>
</dbReference>
<dbReference type="PROSITE" id="PS50181">
    <property type="entry name" value="FBOX"/>
    <property type="match status" value="1"/>
</dbReference>
<organism evidence="3 4">
    <name type="scientific">Acanthosepion pharaonis</name>
    <name type="common">Pharaoh cuttlefish</name>
    <name type="synonym">Sepia pharaonis</name>
    <dbReference type="NCBI Taxonomy" id="158019"/>
    <lineage>
        <taxon>Eukaryota</taxon>
        <taxon>Metazoa</taxon>
        <taxon>Spiralia</taxon>
        <taxon>Lophotrochozoa</taxon>
        <taxon>Mollusca</taxon>
        <taxon>Cephalopoda</taxon>
        <taxon>Coleoidea</taxon>
        <taxon>Decapodiformes</taxon>
        <taxon>Sepiida</taxon>
        <taxon>Sepiina</taxon>
        <taxon>Sepiidae</taxon>
        <taxon>Acanthosepion</taxon>
    </lineage>
</organism>
<feature type="region of interest" description="Disordered" evidence="1">
    <location>
        <begin position="1"/>
        <end position="27"/>
    </location>
</feature>
<sequence length="549" mass="61722">MAAGPTIPSTTTTTGTNNNNNNSNNHHHHNSNATWAFLPSILVVDILSYLSLEDRIRASTVCKRWRCCLFHPSLWPRLVLELGSAVRRRRSKFLAARCGRFVRQTEIVFDSHNINQVRDCLKLLHVVATNKNTQCFTLRPSGCQIEWPTTMPPNNNVNNSHHSNNVNCDEINNNDDDDADSNGNSDDGGGSSAAASNHAVAATSSSSSMEPPVHTIDQYLDNIEALIKNSRHLQHFALGCVEELLEHSNVIVNLLTQHHASTLQSLHLASVKEDSESYGIIDLNANDFCHFTALHSLSLDYDYLTNDLLHIFLDSKKTKLEVLVINVHGIDADHEVITNETWRRLRNHSPDLEVTLNLIHSFEGVAVLLDILQPSMPLAKFRQMFCSNINIASISFISSHYNNTLKEIHIIDGFINGDPNIYEIEADEDPFVMLAWRCPKLEHFTLIGYQACDDDMVAIARLRGQQLKTFDIPASCIYSLHEEEEVAWLKFGSFDGEFFQKVSESLGRDWLPLKNSQLPAAVLDAQADAEPAYMHILLDDQAWKGRNQR</sequence>
<proteinExistence type="predicted"/>
<feature type="domain" description="F-box" evidence="2">
    <location>
        <begin position="32"/>
        <end position="78"/>
    </location>
</feature>
<dbReference type="SUPFAM" id="SSF81383">
    <property type="entry name" value="F-box domain"/>
    <property type="match status" value="1"/>
</dbReference>
<feature type="compositionally biased region" description="Low complexity" evidence="1">
    <location>
        <begin position="9"/>
        <end position="24"/>
    </location>
</feature>
<comment type="caution">
    <text evidence="3">The sequence shown here is derived from an EMBL/GenBank/DDBJ whole genome shotgun (WGS) entry which is preliminary data.</text>
</comment>
<dbReference type="PANTHER" id="PTHR20933">
    <property type="entry name" value="F-BOX ONLY PROTEIN 33"/>
    <property type="match status" value="1"/>
</dbReference>
<dbReference type="InterPro" id="IPR036047">
    <property type="entry name" value="F-box-like_dom_sf"/>
</dbReference>
<evidence type="ECO:0000256" key="1">
    <source>
        <dbReference type="SAM" id="MobiDB-lite"/>
    </source>
</evidence>
<gene>
    <name evidence="3" type="ORF">SPHA_61446</name>
</gene>
<dbReference type="InterPro" id="IPR001810">
    <property type="entry name" value="F-box_dom"/>
</dbReference>
<reference evidence="3" key="1">
    <citation type="submission" date="2021-01" db="EMBL/GenBank/DDBJ databases">
        <authorList>
            <person name="Li R."/>
            <person name="Bekaert M."/>
        </authorList>
    </citation>
    <scope>NUCLEOTIDE SEQUENCE</scope>
    <source>
        <strain evidence="3">Farmed</strain>
    </source>
</reference>
<dbReference type="Gene3D" id="3.80.10.10">
    <property type="entry name" value="Ribonuclease Inhibitor"/>
    <property type="match status" value="2"/>
</dbReference>
<accession>A0A812DVU0</accession>
<feature type="compositionally biased region" description="Low complexity" evidence="1">
    <location>
        <begin position="154"/>
        <end position="167"/>
    </location>
</feature>
<dbReference type="Pfam" id="PF12937">
    <property type="entry name" value="F-box-like"/>
    <property type="match status" value="1"/>
</dbReference>
<dbReference type="OrthoDB" id="8757000at2759"/>
<dbReference type="AlphaFoldDB" id="A0A812DVU0"/>
<keyword evidence="4" id="KW-1185">Reference proteome</keyword>
<dbReference type="EMBL" id="CAHIKZ030004347">
    <property type="protein sequence ID" value="CAE1309767.1"/>
    <property type="molecule type" value="Genomic_DNA"/>
</dbReference>
<dbReference type="Proteomes" id="UP000597762">
    <property type="component" value="Unassembled WGS sequence"/>
</dbReference>
<feature type="compositionally biased region" description="Low complexity" evidence="1">
    <location>
        <begin position="192"/>
        <end position="208"/>
    </location>
</feature>
<evidence type="ECO:0000259" key="2">
    <source>
        <dbReference type="PROSITE" id="PS50181"/>
    </source>
</evidence>
<dbReference type="PANTHER" id="PTHR20933:SF3">
    <property type="entry name" value="F-BOX ONLY PROTEIN 33"/>
    <property type="match status" value="1"/>
</dbReference>
<dbReference type="CDD" id="cd22104">
    <property type="entry name" value="F-box_FBXO33"/>
    <property type="match status" value="1"/>
</dbReference>
<dbReference type="GO" id="GO:0031398">
    <property type="term" value="P:positive regulation of protein ubiquitination"/>
    <property type="evidence" value="ECO:0007669"/>
    <property type="project" value="TreeGrafter"/>
</dbReference>
<name>A0A812DVU0_ACAPH</name>